<protein>
    <submittedName>
        <fullName evidence="2">Uncharacterized protein</fullName>
    </submittedName>
</protein>
<keyword evidence="1" id="KW-0472">Membrane</keyword>
<dbReference type="Proteomes" id="UP000265875">
    <property type="component" value="Unassembled WGS sequence"/>
</dbReference>
<evidence type="ECO:0000313" key="3">
    <source>
        <dbReference type="Proteomes" id="UP000265875"/>
    </source>
</evidence>
<keyword evidence="1" id="KW-0812">Transmembrane</keyword>
<evidence type="ECO:0000313" key="2">
    <source>
        <dbReference type="EMBL" id="RII79127.1"/>
    </source>
</evidence>
<dbReference type="AlphaFoldDB" id="A0A399MD18"/>
<name>A0A399MD18_9PSED</name>
<organism evidence="2 3">
    <name type="scientific">Pseudomonas monteilii</name>
    <dbReference type="NCBI Taxonomy" id="76759"/>
    <lineage>
        <taxon>Bacteria</taxon>
        <taxon>Pseudomonadati</taxon>
        <taxon>Pseudomonadota</taxon>
        <taxon>Gammaproteobacteria</taxon>
        <taxon>Pseudomonadales</taxon>
        <taxon>Pseudomonadaceae</taxon>
        <taxon>Pseudomonas</taxon>
    </lineage>
</organism>
<proteinExistence type="predicted"/>
<evidence type="ECO:0000256" key="1">
    <source>
        <dbReference type="SAM" id="Phobius"/>
    </source>
</evidence>
<dbReference type="EMBL" id="QWLL01000012">
    <property type="protein sequence ID" value="RII79127.1"/>
    <property type="molecule type" value="Genomic_DNA"/>
</dbReference>
<gene>
    <name evidence="2" type="ORF">D0894_05950</name>
</gene>
<comment type="caution">
    <text evidence="2">The sequence shown here is derived from an EMBL/GenBank/DDBJ whole genome shotgun (WGS) entry which is preliminary data.</text>
</comment>
<sequence length="107" mass="12019">MNRTHLEHVLAALLIMGALWGVLALLGVPAGHWAGAAAGIFFFAGREYTQGERNLAHVESVHLANLRWYDGLRIWRWTVDGRLDFFCPLVACLIVTLLVQVLQILQR</sequence>
<keyword evidence="1" id="KW-1133">Transmembrane helix</keyword>
<feature type="transmembrane region" description="Helical" evidence="1">
    <location>
        <begin position="85"/>
        <end position="105"/>
    </location>
</feature>
<accession>A0A399MD18</accession>
<dbReference type="RefSeq" id="WP_119369082.1">
    <property type="nucleotide sequence ID" value="NZ_QWLL01000012.1"/>
</dbReference>
<reference evidence="2 3" key="1">
    <citation type="submission" date="2018-08" db="EMBL/GenBank/DDBJ databases">
        <title>Draft genome sequence of the cyanotroph, Pseudomonas monteilii BCN3.</title>
        <authorList>
            <person name="Jones L.B."/>
            <person name="Kunz D.A."/>
        </authorList>
    </citation>
    <scope>NUCLEOTIDE SEQUENCE [LARGE SCALE GENOMIC DNA]</scope>
    <source>
        <strain evidence="2 3">BCN3</strain>
    </source>
</reference>